<evidence type="ECO:0000313" key="2">
    <source>
        <dbReference type="EMBL" id="SCG39644.1"/>
    </source>
</evidence>
<organism evidence="2 3">
    <name type="scientific">Micromonospora rifamycinica</name>
    <dbReference type="NCBI Taxonomy" id="291594"/>
    <lineage>
        <taxon>Bacteria</taxon>
        <taxon>Bacillati</taxon>
        <taxon>Actinomycetota</taxon>
        <taxon>Actinomycetes</taxon>
        <taxon>Micromonosporales</taxon>
        <taxon>Micromonosporaceae</taxon>
        <taxon>Micromonospora</taxon>
    </lineage>
</organism>
<name>A0A1C5H0W2_9ACTN</name>
<reference evidence="3" key="1">
    <citation type="submission" date="2016-06" db="EMBL/GenBank/DDBJ databases">
        <authorList>
            <person name="Varghese N."/>
            <person name="Submissions Spin"/>
        </authorList>
    </citation>
    <scope>NUCLEOTIDE SEQUENCE [LARGE SCALE GENOMIC DNA]</scope>
    <source>
        <strain evidence="3">DSM 44983</strain>
    </source>
</reference>
<dbReference type="InterPro" id="IPR011990">
    <property type="entry name" value="TPR-like_helical_dom_sf"/>
</dbReference>
<accession>A0A1C5H0W2</accession>
<gene>
    <name evidence="2" type="ORF">GA0070623_0572</name>
</gene>
<dbReference type="Gene3D" id="1.25.40.10">
    <property type="entry name" value="Tetratricopeptide repeat domain"/>
    <property type="match status" value="1"/>
</dbReference>
<protein>
    <recommendedName>
        <fullName evidence="4">XRE family transcriptional regulator</fullName>
    </recommendedName>
</protein>
<dbReference type="EMBL" id="LT607752">
    <property type="protein sequence ID" value="SCG39644.1"/>
    <property type="molecule type" value="Genomic_DNA"/>
</dbReference>
<sequence length="434" mass="47414">MTGPRPLAASPDGGHTGGMADIAADVDRPAWAMRLRTERTARGWSQGQAVRALRAHASTSLPTDNTLLRNWKRWEAGSSEPDSFYKTLIAKTFGTVTGAFFPPTTGGRRADTELVTGNGMETVEILARLRASDVSVATLDALRITADRLCCEYPHLPPEQLRIEGLAWLRRITALLDHRLTLAQHQEVLSLAGWVALLVGCVEYDMGDRRIAEGTRKSALTLGQEAGNAAITGWAYEMRAWFALTQGDYRGVIAATEAGEAIAPSGGAAVQLAAQQAKAWARLGDRRQVERALDRGRGVLESLPYPDDTDHHFVVDPAKFDFYAMDCYRIVGEDRLAEVYAQEVIRSSTNPDGTEQKPMRNAEARVTLGVVAARSGDLERAVAYGRDALSGERKSLPSLLMCSKELATLLRERYPHEAETVAYLDEVHALAATR</sequence>
<evidence type="ECO:0000313" key="3">
    <source>
        <dbReference type="Proteomes" id="UP000198226"/>
    </source>
</evidence>
<proteinExistence type="predicted"/>
<evidence type="ECO:0000256" key="1">
    <source>
        <dbReference type="SAM" id="MobiDB-lite"/>
    </source>
</evidence>
<keyword evidence="3" id="KW-1185">Reference proteome</keyword>
<dbReference type="Proteomes" id="UP000198226">
    <property type="component" value="Chromosome I"/>
</dbReference>
<evidence type="ECO:0008006" key="4">
    <source>
        <dbReference type="Google" id="ProtNLM"/>
    </source>
</evidence>
<feature type="region of interest" description="Disordered" evidence="1">
    <location>
        <begin position="1"/>
        <end position="22"/>
    </location>
</feature>
<dbReference type="AlphaFoldDB" id="A0A1C5H0W2"/>